<dbReference type="InterPro" id="IPR013815">
    <property type="entry name" value="ATP_grasp_subdomain_1"/>
</dbReference>
<dbReference type="EMBL" id="CP106753">
    <property type="protein sequence ID" value="UXY15290.1"/>
    <property type="molecule type" value="Genomic_DNA"/>
</dbReference>
<dbReference type="SUPFAM" id="SSF56059">
    <property type="entry name" value="Glutathione synthetase ATP-binding domain-like"/>
    <property type="match status" value="1"/>
</dbReference>
<dbReference type="GO" id="GO:0004363">
    <property type="term" value="F:glutathione synthase activity"/>
    <property type="evidence" value="ECO:0007669"/>
    <property type="project" value="UniProtKB-EC"/>
</dbReference>
<keyword evidence="6 10" id="KW-0547">Nucleotide-binding</keyword>
<comment type="catalytic activity">
    <reaction evidence="10">
        <text>gamma-L-glutamyl-L-cysteine + glycine + ATP = glutathione + ADP + phosphate + H(+)</text>
        <dbReference type="Rhea" id="RHEA:13557"/>
        <dbReference type="ChEBI" id="CHEBI:15378"/>
        <dbReference type="ChEBI" id="CHEBI:30616"/>
        <dbReference type="ChEBI" id="CHEBI:43474"/>
        <dbReference type="ChEBI" id="CHEBI:57305"/>
        <dbReference type="ChEBI" id="CHEBI:57925"/>
        <dbReference type="ChEBI" id="CHEBI:58173"/>
        <dbReference type="ChEBI" id="CHEBI:456216"/>
        <dbReference type="EC" id="6.3.2.3"/>
    </reaction>
</comment>
<evidence type="ECO:0000313" key="13">
    <source>
        <dbReference type="Proteomes" id="UP001061302"/>
    </source>
</evidence>
<accession>A0ABY6DLP2</accession>
<keyword evidence="13" id="KW-1185">Reference proteome</keyword>
<keyword evidence="8" id="KW-0460">Magnesium</keyword>
<comment type="similarity">
    <text evidence="10">Belongs to the prokaryotic GSH synthase family.</text>
</comment>
<dbReference type="NCBIfam" id="TIGR01380">
    <property type="entry name" value="glut_syn"/>
    <property type="match status" value="1"/>
</dbReference>
<evidence type="ECO:0000256" key="9">
    <source>
        <dbReference type="ARBA" id="ARBA00023211"/>
    </source>
</evidence>
<protein>
    <recommendedName>
        <fullName evidence="10">Glutathione synthetase</fullName>
        <ecNumber evidence="10">6.3.2.3</ecNumber>
    </recommendedName>
    <alternativeName>
        <fullName evidence="10">GSH synthetase</fullName>
        <shortName evidence="10">GSH-S</shortName>
        <shortName evidence="10">GSHase</shortName>
    </alternativeName>
    <alternativeName>
        <fullName evidence="10">Glutathione synthase</fullName>
    </alternativeName>
</protein>
<evidence type="ECO:0000256" key="4">
    <source>
        <dbReference type="ARBA" id="ARBA00022684"/>
    </source>
</evidence>
<evidence type="ECO:0000256" key="7">
    <source>
        <dbReference type="ARBA" id="ARBA00022840"/>
    </source>
</evidence>
<dbReference type="PANTHER" id="PTHR21621:SF4">
    <property type="entry name" value="GLUTATHIONE SYNTHETASE"/>
    <property type="match status" value="1"/>
</dbReference>
<dbReference type="InterPro" id="IPR004218">
    <property type="entry name" value="GSHS_ATP-bd"/>
</dbReference>
<keyword evidence="4 10" id="KW-0317">Glutathione biosynthesis</keyword>
<dbReference type="Proteomes" id="UP001061302">
    <property type="component" value="Chromosome"/>
</dbReference>
<keyword evidence="5" id="KW-0479">Metal-binding</keyword>
<dbReference type="InterPro" id="IPR011761">
    <property type="entry name" value="ATP-grasp"/>
</dbReference>
<evidence type="ECO:0000313" key="12">
    <source>
        <dbReference type="EMBL" id="UXY15290.1"/>
    </source>
</evidence>
<dbReference type="NCBIfam" id="NF003573">
    <property type="entry name" value="PRK05246.1"/>
    <property type="match status" value="1"/>
</dbReference>
<evidence type="ECO:0000259" key="11">
    <source>
        <dbReference type="PROSITE" id="PS50975"/>
    </source>
</evidence>
<dbReference type="Gene3D" id="3.30.1490.20">
    <property type="entry name" value="ATP-grasp fold, A domain"/>
    <property type="match status" value="1"/>
</dbReference>
<evidence type="ECO:0000256" key="6">
    <source>
        <dbReference type="ARBA" id="ARBA00022741"/>
    </source>
</evidence>
<dbReference type="Pfam" id="PF02955">
    <property type="entry name" value="GSH-S_ATP"/>
    <property type="match status" value="1"/>
</dbReference>
<keyword evidence="7 10" id="KW-0067">ATP-binding</keyword>
<evidence type="ECO:0000256" key="8">
    <source>
        <dbReference type="ARBA" id="ARBA00022842"/>
    </source>
</evidence>
<proteinExistence type="inferred from homology"/>
<comment type="pathway">
    <text evidence="10">Sulfur metabolism; glutathione biosynthesis; glutathione from L-cysteine and L-glutamate: step 2/2.</text>
</comment>
<dbReference type="EC" id="6.3.2.3" evidence="10"/>
<evidence type="ECO:0000256" key="3">
    <source>
        <dbReference type="ARBA" id="ARBA00022598"/>
    </source>
</evidence>
<dbReference type="PANTHER" id="PTHR21621">
    <property type="entry name" value="RIBOSOMAL PROTEIN S6 MODIFICATION PROTEIN"/>
    <property type="match status" value="1"/>
</dbReference>
<feature type="domain" description="ATP-grasp" evidence="11">
    <location>
        <begin position="126"/>
        <end position="311"/>
    </location>
</feature>
<dbReference type="HAMAP" id="MF_00162">
    <property type="entry name" value="GSH_S"/>
    <property type="match status" value="1"/>
</dbReference>
<organism evidence="12 13">
    <name type="scientific">Chitiniphilus purpureus</name>
    <dbReference type="NCBI Taxonomy" id="2981137"/>
    <lineage>
        <taxon>Bacteria</taxon>
        <taxon>Pseudomonadati</taxon>
        <taxon>Pseudomonadota</taxon>
        <taxon>Betaproteobacteria</taxon>
        <taxon>Neisseriales</taxon>
        <taxon>Chitinibacteraceae</taxon>
        <taxon>Chitiniphilus</taxon>
    </lineage>
</organism>
<evidence type="ECO:0000256" key="5">
    <source>
        <dbReference type="ARBA" id="ARBA00022723"/>
    </source>
</evidence>
<keyword evidence="3 10" id="KW-0436">Ligase</keyword>
<dbReference type="Gene3D" id="3.30.470.20">
    <property type="entry name" value="ATP-grasp fold, B domain"/>
    <property type="match status" value="1"/>
</dbReference>
<dbReference type="InterPro" id="IPR006284">
    <property type="entry name" value="Glut_synth_pro"/>
</dbReference>
<evidence type="ECO:0000256" key="1">
    <source>
        <dbReference type="ARBA" id="ARBA00001936"/>
    </source>
</evidence>
<gene>
    <name evidence="10 12" type="primary">gshB</name>
    <name evidence="12" type="ORF">N8I74_18555</name>
</gene>
<dbReference type="InterPro" id="IPR016185">
    <property type="entry name" value="PreATP-grasp_dom_sf"/>
</dbReference>
<evidence type="ECO:0000256" key="2">
    <source>
        <dbReference type="ARBA" id="ARBA00001946"/>
    </source>
</evidence>
<dbReference type="Gene3D" id="3.40.50.20">
    <property type="match status" value="1"/>
</dbReference>
<reference evidence="12" key="1">
    <citation type="submission" date="2022-10" db="EMBL/GenBank/DDBJ databases">
        <title>Chitiniphilus purpureus sp. nov., a novel chitin-degrading bacterium isolated from crawfish pond sediment.</title>
        <authorList>
            <person name="Li K."/>
        </authorList>
    </citation>
    <scope>NUCLEOTIDE SEQUENCE</scope>
    <source>
        <strain evidence="12">CD1</strain>
    </source>
</reference>
<name>A0ABY6DLP2_9NEIS</name>
<comment type="cofactor">
    <cofactor evidence="1">
        <name>Mn(2+)</name>
        <dbReference type="ChEBI" id="CHEBI:29035"/>
    </cofactor>
</comment>
<dbReference type="PROSITE" id="PS50975">
    <property type="entry name" value="ATP_GRASP"/>
    <property type="match status" value="1"/>
</dbReference>
<dbReference type="Pfam" id="PF02951">
    <property type="entry name" value="GSH-S_N"/>
    <property type="match status" value="1"/>
</dbReference>
<evidence type="ECO:0000256" key="10">
    <source>
        <dbReference type="HAMAP-Rule" id="MF_00162"/>
    </source>
</evidence>
<sequence>MRLLVIADPPEDFKIHKDSTYAMLREAARRGWALWLCEAADLRVSQGVVAAQARPFGFTDTQEYRRWFELGTPADMALRDFDAVLMRTDPPFDQQYLYATHLLTLAQWQGARVFNPGQALRDFNEKLAILRFPEFIAPTTVTQRAADLRAFLAEHGDIILKPLDGMGGRGIFRLTRHDPNIGAIIETLTDNGQRTVMAQRYIPAISEGDKRVLLIDGVPVDWCLARIPQPGETRGNLAAGGTGRAQPLSARDREIAAALGPQLAQAGLLLVGLDVIGDFVTEINVTSPTCFQEITQQSGIDVAALFIDALARRIAA</sequence>
<comment type="cofactor">
    <cofactor evidence="2">
        <name>Mg(2+)</name>
        <dbReference type="ChEBI" id="CHEBI:18420"/>
    </cofactor>
</comment>
<dbReference type="SUPFAM" id="SSF52440">
    <property type="entry name" value="PreATP-grasp domain"/>
    <property type="match status" value="1"/>
</dbReference>
<dbReference type="RefSeq" id="WP_263124695.1">
    <property type="nucleotide sequence ID" value="NZ_CP106753.1"/>
</dbReference>
<keyword evidence="9" id="KW-0464">Manganese</keyword>
<dbReference type="InterPro" id="IPR004215">
    <property type="entry name" value="GSHS_N"/>
</dbReference>